<name>A0A6J4SX54_9ACTN</name>
<evidence type="ECO:0000256" key="1">
    <source>
        <dbReference type="SAM" id="MobiDB-lite"/>
    </source>
</evidence>
<feature type="compositionally biased region" description="Basic and acidic residues" evidence="1">
    <location>
        <begin position="1"/>
        <end position="19"/>
    </location>
</feature>
<organism evidence="2">
    <name type="scientific">uncultured Solirubrobacteraceae bacterium</name>
    <dbReference type="NCBI Taxonomy" id="1162706"/>
    <lineage>
        <taxon>Bacteria</taxon>
        <taxon>Bacillati</taxon>
        <taxon>Actinomycetota</taxon>
        <taxon>Thermoleophilia</taxon>
        <taxon>Solirubrobacterales</taxon>
        <taxon>Solirubrobacteraceae</taxon>
        <taxon>environmental samples</taxon>
    </lineage>
</organism>
<accession>A0A6J4SX54</accession>
<sequence>MRWSRLDVTSDRGTADRRTSQFARSTSRRSKRPGAIGTIHRVTQPGGDPECS</sequence>
<proteinExistence type="predicted"/>
<dbReference type="EMBL" id="CADCVP010000247">
    <property type="protein sequence ID" value="CAA9507611.1"/>
    <property type="molecule type" value="Genomic_DNA"/>
</dbReference>
<dbReference type="AlphaFoldDB" id="A0A6J4SX54"/>
<feature type="region of interest" description="Disordered" evidence="1">
    <location>
        <begin position="1"/>
        <end position="52"/>
    </location>
</feature>
<reference evidence="2" key="1">
    <citation type="submission" date="2020-02" db="EMBL/GenBank/DDBJ databases">
        <authorList>
            <person name="Meier V. D."/>
        </authorList>
    </citation>
    <scope>NUCLEOTIDE SEQUENCE</scope>
    <source>
        <strain evidence="2">AVDCRST_MAG69</strain>
    </source>
</reference>
<protein>
    <submittedName>
        <fullName evidence="2">Uncharacterized protein</fullName>
    </submittedName>
</protein>
<gene>
    <name evidence="2" type="ORF">AVDCRST_MAG69-2290</name>
</gene>
<evidence type="ECO:0000313" key="2">
    <source>
        <dbReference type="EMBL" id="CAA9507611.1"/>
    </source>
</evidence>